<dbReference type="AlphaFoldDB" id="A0A9N9C6U8"/>
<dbReference type="Pfam" id="PF23358">
    <property type="entry name" value="OST48_MD"/>
    <property type="match status" value="1"/>
</dbReference>
<evidence type="ECO:0000256" key="6">
    <source>
        <dbReference type="ARBA" id="ARBA00022989"/>
    </source>
</evidence>
<feature type="domain" description="OST48 middle" evidence="10">
    <location>
        <begin position="199"/>
        <end position="341"/>
    </location>
</feature>
<comment type="pathway">
    <text evidence="2 8">Protein modification; protein glycosylation.</text>
</comment>
<comment type="subunit">
    <text evidence="8">Component of the oligosaccharyltransferase (OST) complex.</text>
</comment>
<organism evidence="11 12">
    <name type="scientific">Diversispora eburnea</name>
    <dbReference type="NCBI Taxonomy" id="1213867"/>
    <lineage>
        <taxon>Eukaryota</taxon>
        <taxon>Fungi</taxon>
        <taxon>Fungi incertae sedis</taxon>
        <taxon>Mucoromycota</taxon>
        <taxon>Glomeromycotina</taxon>
        <taxon>Glomeromycetes</taxon>
        <taxon>Diversisporales</taxon>
        <taxon>Diversisporaceae</taxon>
        <taxon>Diversispora</taxon>
    </lineage>
</organism>
<dbReference type="Proteomes" id="UP000789706">
    <property type="component" value="Unassembled WGS sequence"/>
</dbReference>
<dbReference type="InterPro" id="IPR055459">
    <property type="entry name" value="OST48_MD"/>
</dbReference>
<keyword evidence="6 8" id="KW-1133">Transmembrane helix</keyword>
<evidence type="ECO:0000256" key="8">
    <source>
        <dbReference type="RuleBase" id="RU361142"/>
    </source>
</evidence>
<comment type="function">
    <text evidence="8">Subunit of the oligosaccharyl transferase (OST) complex that catalyzes the initial transfer of a defined glycan (Glc(3)Man(9)GlcNAc(2) in eukaryotes) from the lipid carrier dolichol-pyrophosphate to an asparagine residue within an Asn-X-Ser/Thr consensus motif in nascent polypeptide chains, the first step in protein N-glycosylation. N-glycosylation occurs cotranslationally and the complex associates with the Sec61 complex at the channel-forming translocon complex that mediates protein translocation across the endoplasmic reticulum (ER).</text>
</comment>
<evidence type="ECO:0000256" key="1">
    <source>
        <dbReference type="ARBA" id="ARBA00004479"/>
    </source>
</evidence>
<gene>
    <name evidence="11" type="ORF">DEBURN_LOCUS8934</name>
</gene>
<evidence type="ECO:0000256" key="2">
    <source>
        <dbReference type="ARBA" id="ARBA00004922"/>
    </source>
</evidence>
<feature type="domain" description="OST48 N-terminal" evidence="9">
    <location>
        <begin position="2"/>
        <end position="185"/>
    </location>
</feature>
<evidence type="ECO:0000313" key="11">
    <source>
        <dbReference type="EMBL" id="CAG8588533.1"/>
    </source>
</evidence>
<evidence type="ECO:0000259" key="9">
    <source>
        <dbReference type="Pfam" id="PF03345"/>
    </source>
</evidence>
<evidence type="ECO:0000313" key="12">
    <source>
        <dbReference type="Proteomes" id="UP000789706"/>
    </source>
</evidence>
<keyword evidence="5 8" id="KW-0256">Endoplasmic reticulum</keyword>
<protein>
    <recommendedName>
        <fullName evidence="8">Dolichyl-diphosphooligosaccharide--protein glycosyltransferase subunit WBP1</fullName>
        <shortName evidence="8">Oligosaccharyl transferase subunit WBP1</shortName>
    </recommendedName>
</protein>
<comment type="subcellular location">
    <subcellularLocation>
        <location evidence="8">Endoplasmic reticulum membrane</location>
        <topology evidence="8">Single-pass type I membrane protein</topology>
    </subcellularLocation>
    <subcellularLocation>
        <location evidence="1">Membrane</location>
        <topology evidence="1">Single-pass type I membrane protein</topology>
    </subcellularLocation>
</comment>
<dbReference type="InterPro" id="IPR005013">
    <property type="entry name" value="DDOST_48_kDa_subunit"/>
</dbReference>
<dbReference type="GO" id="GO:0008250">
    <property type="term" value="C:oligosaccharyltransferase complex"/>
    <property type="evidence" value="ECO:0007669"/>
    <property type="project" value="TreeGrafter"/>
</dbReference>
<dbReference type="PANTHER" id="PTHR10830">
    <property type="entry name" value="DOLICHYL-DIPHOSPHOOLIGOSACCHARIDE--PROTEIN GLYCOSYLTRANSFERASE 48 KDA SUBUNIT"/>
    <property type="match status" value="1"/>
</dbReference>
<comment type="caution">
    <text evidence="11">The sequence shown here is derived from an EMBL/GenBank/DDBJ whole genome shotgun (WGS) entry which is preliminary data.</text>
</comment>
<dbReference type="GO" id="GO:0018279">
    <property type="term" value="P:protein N-linked glycosylation via asparagine"/>
    <property type="evidence" value="ECO:0007669"/>
    <property type="project" value="UniProtKB-UniRule"/>
</dbReference>
<evidence type="ECO:0000256" key="5">
    <source>
        <dbReference type="ARBA" id="ARBA00022824"/>
    </source>
</evidence>
<keyword evidence="12" id="KW-1185">Reference proteome</keyword>
<name>A0A9N9C6U8_9GLOM</name>
<dbReference type="PANTHER" id="PTHR10830:SF0">
    <property type="entry name" value="DOLICHYL-DIPHOSPHOOLIGOSACCHARIDE--PROTEIN GLYCOSYLTRANSFERASE 48 KDA SUBUNIT"/>
    <property type="match status" value="1"/>
</dbReference>
<dbReference type="EMBL" id="CAJVPK010001489">
    <property type="protein sequence ID" value="CAG8588533.1"/>
    <property type="molecule type" value="Genomic_DNA"/>
</dbReference>
<dbReference type="InterPro" id="IPR055457">
    <property type="entry name" value="OST48_N"/>
</dbReference>
<proteinExistence type="inferred from homology"/>
<accession>A0A9N9C6U8</accession>
<evidence type="ECO:0000256" key="4">
    <source>
        <dbReference type="ARBA" id="ARBA00022692"/>
    </source>
</evidence>
<evidence type="ECO:0000256" key="7">
    <source>
        <dbReference type="ARBA" id="ARBA00023136"/>
    </source>
</evidence>
<keyword evidence="7 8" id="KW-0472">Membrane</keyword>
<sequence>MILATSSKTSETIRDFSREFDIEIDDKDTFVIDHFNYDIFDEGGKHTLVIIDNNKGNNDDSITNNPAILSKEVIEGSPILFRGIGHKVGSSPLLVKILWGRNTSYSYEVREDQKNIVDQVPFISGNQIGLVTALQARNNARITFVGSLEFFSDRFFDSPVHNVVTSEKFPKSGNEDFAMDLVKWTFQKKGVIKVISRHHNKEGETEQLETYRIKDNITYTIEISEYVNDQWQAFNGTDVQFEAIMLDPYIRKTLTPTSSPDLESRKFITNIQLPDVYGVFTFRVNYKRPGYSYIDDKSVVAIRPFRHNEYPRYISAAYPYYTVTASMIVSFLIFSIVWIFNEDPSSKNKTKKTN</sequence>
<evidence type="ECO:0000256" key="3">
    <source>
        <dbReference type="ARBA" id="ARBA00008743"/>
    </source>
</evidence>
<reference evidence="11" key="1">
    <citation type="submission" date="2021-06" db="EMBL/GenBank/DDBJ databases">
        <authorList>
            <person name="Kallberg Y."/>
            <person name="Tangrot J."/>
            <person name="Rosling A."/>
        </authorList>
    </citation>
    <scope>NUCLEOTIDE SEQUENCE</scope>
    <source>
        <strain evidence="11">AZ414A</strain>
    </source>
</reference>
<keyword evidence="4 8" id="KW-0812">Transmembrane</keyword>
<comment type="similarity">
    <text evidence="3 8">Belongs to the DDOST 48 kDa subunit family.</text>
</comment>
<feature type="transmembrane region" description="Helical" evidence="8">
    <location>
        <begin position="318"/>
        <end position="340"/>
    </location>
</feature>
<dbReference type="Pfam" id="PF03345">
    <property type="entry name" value="OST48_N"/>
    <property type="match status" value="1"/>
</dbReference>
<evidence type="ECO:0000259" key="10">
    <source>
        <dbReference type="Pfam" id="PF23358"/>
    </source>
</evidence>
<dbReference type="OrthoDB" id="29105at2759"/>